<gene>
    <name evidence="4" type="ORF">FOB72_06825</name>
</gene>
<dbReference type="InterPro" id="IPR006860">
    <property type="entry name" value="FecR"/>
</dbReference>
<organism evidence="4 5">
    <name type="scientific">Cupriavidus pauculus</name>
    <dbReference type="NCBI Taxonomy" id="82633"/>
    <lineage>
        <taxon>Bacteria</taxon>
        <taxon>Pseudomonadati</taxon>
        <taxon>Pseudomonadota</taxon>
        <taxon>Betaproteobacteria</taxon>
        <taxon>Burkholderiales</taxon>
        <taxon>Burkholderiaceae</taxon>
        <taxon>Cupriavidus</taxon>
    </lineage>
</organism>
<evidence type="ECO:0000259" key="2">
    <source>
        <dbReference type="Pfam" id="PF04773"/>
    </source>
</evidence>
<dbReference type="PIRSF" id="PIRSF018266">
    <property type="entry name" value="FecR"/>
    <property type="match status" value="1"/>
</dbReference>
<evidence type="ECO:0000259" key="3">
    <source>
        <dbReference type="Pfam" id="PF16220"/>
    </source>
</evidence>
<dbReference type="AlphaFoldDB" id="A0A5P2H1M2"/>
<sequence length="340" mass="37022">MSPSDSSPALDPAIIREAANWLVRLHSGEAGPAELEAFERWRRTGPDHERAWERAERLSAKFGAVSPALGVPVLTRRDATHRASNRRAVLKTLAVLGVLAPAGWLGARLWADEAGDVYHAAVGEHRRIALADRSVVQLNTATHLAVHYADDARVLHLRQGEIYIETAPDFRSPARPFLVDTRQGRLRALGTRFTVRALATGGQPVTALTVLEHRVEISLKATGERRIVGAGETARFSDRAFESVERTSPDAGPTAPVSADAPGWTRGMLQADDMRLDAFVAELSRYRSGIVRCDPEVAGIKVSGVFMLGDTDHILDIIGQTLPVRVVRRTGYWVTVTAAS</sequence>
<proteinExistence type="predicted"/>
<dbReference type="PANTHER" id="PTHR30273:SF2">
    <property type="entry name" value="PROTEIN FECR"/>
    <property type="match status" value="1"/>
</dbReference>
<dbReference type="InterPro" id="IPR032623">
    <property type="entry name" value="FecR_N"/>
</dbReference>
<dbReference type="Pfam" id="PF04773">
    <property type="entry name" value="FecR"/>
    <property type="match status" value="1"/>
</dbReference>
<accession>A0A5P2H1M2</accession>
<evidence type="ECO:0000313" key="5">
    <source>
        <dbReference type="Proteomes" id="UP000322822"/>
    </source>
</evidence>
<dbReference type="EMBL" id="CP044065">
    <property type="protein sequence ID" value="QET01786.1"/>
    <property type="molecule type" value="Genomic_DNA"/>
</dbReference>
<dbReference type="InterPro" id="IPR012373">
    <property type="entry name" value="Ferrdict_sens_TM"/>
</dbReference>
<dbReference type="GO" id="GO:0016989">
    <property type="term" value="F:sigma factor antagonist activity"/>
    <property type="evidence" value="ECO:0007669"/>
    <property type="project" value="TreeGrafter"/>
</dbReference>
<name>A0A5P2H1M2_9BURK</name>
<feature type="domain" description="FecR protein" evidence="2">
    <location>
        <begin position="116"/>
        <end position="215"/>
    </location>
</feature>
<feature type="region of interest" description="Disordered" evidence="1">
    <location>
        <begin position="244"/>
        <end position="263"/>
    </location>
</feature>
<protein>
    <submittedName>
        <fullName evidence="4">DUF4880 domain-containing protein</fullName>
    </submittedName>
</protein>
<dbReference type="PANTHER" id="PTHR30273">
    <property type="entry name" value="PERIPLASMIC SIGNAL SENSOR AND SIGMA FACTOR ACTIVATOR FECR-RELATED"/>
    <property type="match status" value="1"/>
</dbReference>
<evidence type="ECO:0000313" key="4">
    <source>
        <dbReference type="EMBL" id="QET01786.1"/>
    </source>
</evidence>
<dbReference type="OrthoDB" id="1100567at2"/>
<feature type="domain" description="FecR N-terminal" evidence="3">
    <location>
        <begin position="16"/>
        <end position="58"/>
    </location>
</feature>
<dbReference type="Proteomes" id="UP000322822">
    <property type="component" value="Chromosome 1"/>
</dbReference>
<dbReference type="Pfam" id="PF16220">
    <property type="entry name" value="DUF4880"/>
    <property type="match status" value="1"/>
</dbReference>
<evidence type="ECO:0000256" key="1">
    <source>
        <dbReference type="SAM" id="MobiDB-lite"/>
    </source>
</evidence>
<dbReference type="Gene3D" id="2.60.120.1440">
    <property type="match status" value="1"/>
</dbReference>
<reference evidence="4 5" key="1">
    <citation type="submission" date="2019-09" db="EMBL/GenBank/DDBJ databases">
        <title>FDA dAtabase for Regulatory Grade micrObial Sequences (FDA-ARGOS): Supporting development and validation of Infectious Disease Dx tests.</title>
        <authorList>
            <person name="Sciortino C."/>
            <person name="Tallon L."/>
            <person name="Sadzewicz L."/>
            <person name="Vavikolanu K."/>
            <person name="Mehta A."/>
            <person name="Aluvathingal J."/>
            <person name="Nadendla S."/>
            <person name="Nandy P."/>
            <person name="Geyer C."/>
            <person name="Yan Y."/>
            <person name="Sichtig H."/>
        </authorList>
    </citation>
    <scope>NUCLEOTIDE SEQUENCE [LARGE SCALE GENOMIC DNA]</scope>
    <source>
        <strain evidence="4 5">FDAARGOS_664</strain>
    </source>
</reference>
<dbReference type="RefSeq" id="WP_150371836.1">
    <property type="nucleotide sequence ID" value="NZ_CP044065.1"/>
</dbReference>